<accession>Q4C7E5</accession>
<reference evidence="1" key="3">
    <citation type="submission" date="2016-12" db="EMBL/GenBank/DDBJ databases">
        <title>Annotation of the draft genome assembly of Crocosphaera watsonii WH 8501.</title>
        <authorList>
            <consortium name="US DOE Joint Genome Institute (JGI-ORNL)"/>
            <person name="Larimer F."/>
            <person name="Land M."/>
        </authorList>
    </citation>
    <scope>NUCLEOTIDE SEQUENCE</scope>
    <source>
        <strain evidence="1">WH 8501</strain>
    </source>
</reference>
<reference evidence="1" key="2">
    <citation type="submission" date="2005-06" db="EMBL/GenBank/DDBJ databases">
        <title>Sequencing of the draft genome and assembly of Crocosphaera watsonii WH 8501.</title>
        <authorList>
            <consortium name="US DOE Joint Genome Institute (JGI-PGF)"/>
            <person name="Copeland A."/>
            <person name="Lucas S."/>
            <person name="Lapidus A."/>
            <person name="Barry K."/>
            <person name="Detter C."/>
            <person name="Glavina T."/>
            <person name="Hammon N."/>
            <person name="Israni S."/>
            <person name="Pitluck S."/>
            <person name="Richardson P."/>
        </authorList>
    </citation>
    <scope>NUCLEOTIDE SEQUENCE [LARGE SCALE GENOMIC DNA]</scope>
    <source>
        <strain evidence="1">WH 8501</strain>
    </source>
</reference>
<keyword evidence="2" id="KW-1185">Reference proteome</keyword>
<dbReference type="InterPro" id="IPR023393">
    <property type="entry name" value="START-like_dom_sf"/>
</dbReference>
<dbReference type="KEGG" id="cwa:CwatDRAFT_5650"/>
<dbReference type="Pfam" id="PF10604">
    <property type="entry name" value="Polyketide_cyc2"/>
    <property type="match status" value="1"/>
</dbReference>
<reference evidence="1" key="1">
    <citation type="submission" date="2004-02" db="EMBL/GenBank/DDBJ databases">
        <authorList>
            <consortium name="DOE Joint Genome Institute"/>
        </authorList>
    </citation>
    <scope>NUCLEOTIDE SEQUENCE [LARGE SCALE GENOMIC DNA]</scope>
    <source>
        <strain evidence="1">WH 8501</strain>
    </source>
</reference>
<proteinExistence type="predicted"/>
<organism evidence="1 2">
    <name type="scientific">Crocosphaera watsonii WH 8501</name>
    <dbReference type="NCBI Taxonomy" id="165597"/>
    <lineage>
        <taxon>Bacteria</taxon>
        <taxon>Bacillati</taxon>
        <taxon>Cyanobacteriota</taxon>
        <taxon>Cyanophyceae</taxon>
        <taxon>Oscillatoriophycideae</taxon>
        <taxon>Chroococcales</taxon>
        <taxon>Aphanothecaceae</taxon>
        <taxon>Crocosphaera</taxon>
    </lineage>
</organism>
<dbReference type="AlphaFoldDB" id="Q4C7E5"/>
<dbReference type="EMBL" id="AADV02000002">
    <property type="protein sequence ID" value="EAM52676.1"/>
    <property type="molecule type" value="Genomic_DNA"/>
</dbReference>
<sequence>MGRSLFNCNCCFSNQSPFIIGSLVFNLDIVKLIIRYCLDIYLIMSSTQIFEQAILIKASATMVERRITDLDLMHRWLNPALKCEPIREWSTEIGGRSRFIIKIPLVNPTLISHVIEREPGLIVWQFTGFFKGSDRWECQPTEAGTKLINRFEFQVPNPLVSWGFNQFAASWTKNDMKAQLRRLKRVAEETYRLECS</sequence>
<evidence type="ECO:0008006" key="3">
    <source>
        <dbReference type="Google" id="ProtNLM"/>
    </source>
</evidence>
<evidence type="ECO:0000313" key="1">
    <source>
        <dbReference type="EMBL" id="EAM52676.1"/>
    </source>
</evidence>
<dbReference type="SUPFAM" id="SSF55961">
    <property type="entry name" value="Bet v1-like"/>
    <property type="match status" value="1"/>
</dbReference>
<dbReference type="Proteomes" id="UP000003922">
    <property type="component" value="Unassembled WGS sequence"/>
</dbReference>
<dbReference type="InterPro" id="IPR019587">
    <property type="entry name" value="Polyketide_cyclase/dehydratase"/>
</dbReference>
<protein>
    <recommendedName>
        <fullName evidence="3">SRPBCC family protein</fullName>
    </recommendedName>
</protein>
<name>Q4C7E5_CROWT</name>
<comment type="caution">
    <text evidence="1">The sequence shown here is derived from an EMBL/GenBank/DDBJ whole genome shotgun (WGS) entry which is preliminary data.</text>
</comment>
<evidence type="ECO:0000313" key="2">
    <source>
        <dbReference type="Proteomes" id="UP000003922"/>
    </source>
</evidence>
<gene>
    <name evidence="1" type="ORF">CwatDRAFT_5650</name>
</gene>
<dbReference type="Gene3D" id="3.30.530.20">
    <property type="match status" value="1"/>
</dbReference>
<dbReference type="CDD" id="cd07812">
    <property type="entry name" value="SRPBCC"/>
    <property type="match status" value="1"/>
</dbReference>